<keyword evidence="1" id="KW-1133">Transmembrane helix</keyword>
<feature type="transmembrane region" description="Helical" evidence="1">
    <location>
        <begin position="261"/>
        <end position="283"/>
    </location>
</feature>
<evidence type="ECO:0000256" key="2">
    <source>
        <dbReference type="SAM" id="SignalP"/>
    </source>
</evidence>
<dbReference type="RefSeq" id="WP_141107297.1">
    <property type="nucleotide sequence ID" value="NZ_FZNX01000003.1"/>
</dbReference>
<keyword evidence="2" id="KW-0732">Signal</keyword>
<reference evidence="4" key="1">
    <citation type="submission" date="2017-06" db="EMBL/GenBank/DDBJ databases">
        <authorList>
            <person name="Varghese N."/>
            <person name="Submissions S."/>
        </authorList>
    </citation>
    <scope>NUCLEOTIDE SEQUENCE [LARGE SCALE GENOMIC DNA]</scope>
    <source>
        <strain evidence="4">DSM 27993</strain>
    </source>
</reference>
<keyword evidence="4" id="KW-1185">Reference proteome</keyword>
<dbReference type="Proteomes" id="UP000198412">
    <property type="component" value="Unassembled WGS sequence"/>
</dbReference>
<dbReference type="AlphaFoldDB" id="A0A238XT21"/>
<keyword evidence="1" id="KW-0812">Transmembrane</keyword>
<proteinExistence type="predicted"/>
<dbReference type="OrthoDB" id="1429686at2"/>
<dbReference type="EMBL" id="FZNX01000003">
    <property type="protein sequence ID" value="SNR61870.1"/>
    <property type="molecule type" value="Genomic_DNA"/>
</dbReference>
<organism evidence="3 4">
    <name type="scientific">Lutibacter flavus</name>
    <dbReference type="NCBI Taxonomy" id="691689"/>
    <lineage>
        <taxon>Bacteria</taxon>
        <taxon>Pseudomonadati</taxon>
        <taxon>Bacteroidota</taxon>
        <taxon>Flavobacteriia</taxon>
        <taxon>Flavobacteriales</taxon>
        <taxon>Flavobacteriaceae</taxon>
        <taxon>Lutibacter</taxon>
    </lineage>
</organism>
<evidence type="ECO:0008006" key="5">
    <source>
        <dbReference type="Google" id="ProtNLM"/>
    </source>
</evidence>
<accession>A0A238XT21</accession>
<keyword evidence="1" id="KW-0472">Membrane</keyword>
<protein>
    <recommendedName>
        <fullName evidence="5">Oxygen tolerance</fullName>
    </recommendedName>
</protein>
<name>A0A238XT21_9FLAO</name>
<gene>
    <name evidence="3" type="ORF">SAMN04488111_2080</name>
</gene>
<sequence>MKSLLNFRYSILVLFYIFLNNSTHQDTYAQNTKNNIVRLNVTYVKIMKGDMFFDIKATSKIDKKSVGIANINLDIYNEIDSSESILLGKTTTNLNGEGKFILDNINAIKTDSTNFYNIKILFKGNDSFKKASKYFSFKNADINSKLITKDSINYISATLIDRTNDSPIEGEPLTVQVQRLFKPLKLGKELNFTNENGSIVVPIEEGIPGVDEILTFEIVLTDHDDFGTIKALIKAPIGIPIVEESTFNERTMWSPRNKTPIFLLIIPNILTFGIWGFIIYLIVNLFKIQKT</sequence>
<evidence type="ECO:0000313" key="4">
    <source>
        <dbReference type="Proteomes" id="UP000198412"/>
    </source>
</evidence>
<feature type="chain" id="PRO_5012963824" description="Oxygen tolerance" evidence="2">
    <location>
        <begin position="26"/>
        <end position="291"/>
    </location>
</feature>
<evidence type="ECO:0000313" key="3">
    <source>
        <dbReference type="EMBL" id="SNR61870.1"/>
    </source>
</evidence>
<feature type="signal peptide" evidence="2">
    <location>
        <begin position="1"/>
        <end position="25"/>
    </location>
</feature>
<evidence type="ECO:0000256" key="1">
    <source>
        <dbReference type="SAM" id="Phobius"/>
    </source>
</evidence>